<evidence type="ECO:0000313" key="5">
    <source>
        <dbReference type="Proteomes" id="UP000184278"/>
    </source>
</evidence>
<dbReference type="Pfam" id="PF00583">
    <property type="entry name" value="Acetyltransf_1"/>
    <property type="match status" value="1"/>
</dbReference>
<keyword evidence="1" id="KW-0808">Transferase</keyword>
<dbReference type="InterPro" id="IPR016181">
    <property type="entry name" value="Acyl_CoA_acyltransferase"/>
</dbReference>
<keyword evidence="5" id="KW-1185">Reference proteome</keyword>
<keyword evidence="4" id="KW-0687">Ribonucleoprotein</keyword>
<evidence type="ECO:0000313" key="4">
    <source>
        <dbReference type="EMBL" id="SHI27903.1"/>
    </source>
</evidence>
<dbReference type="InterPro" id="IPR000182">
    <property type="entry name" value="GNAT_dom"/>
</dbReference>
<keyword evidence="4" id="KW-0689">Ribosomal protein</keyword>
<sequence length="146" mass="16393">MIIRLMTIDDYEKVYHLWLSCEGMGLNNLDDSKEGIAKYLDRNPNTCFVAEMSDEIIGVIIAGHDGRRGFIYHTAVNSDYRNQGIATKLVDAAMDALKANGINKVALVVFDRNVTGNAFWAKAGFTVRDDLVYRNKANVEMIRIDT</sequence>
<dbReference type="EMBL" id="FQXK01000023">
    <property type="protein sequence ID" value="SHI27903.1"/>
    <property type="molecule type" value="Genomic_DNA"/>
</dbReference>
<gene>
    <name evidence="4" type="ORF">SAMN02745229_02704</name>
</gene>
<proteinExistence type="predicted"/>
<dbReference type="SUPFAM" id="SSF55729">
    <property type="entry name" value="Acyl-CoA N-acyltransferases (Nat)"/>
    <property type="match status" value="1"/>
</dbReference>
<dbReference type="CDD" id="cd04301">
    <property type="entry name" value="NAT_SF"/>
    <property type="match status" value="1"/>
</dbReference>
<dbReference type="PIRSF" id="PIRSF037663">
    <property type="entry name" value="Acetyltransf_GNAT_prd"/>
    <property type="match status" value="1"/>
</dbReference>
<organism evidence="4 5">
    <name type="scientific">Butyrivibrio fibrisolvens DSM 3071</name>
    <dbReference type="NCBI Taxonomy" id="1121131"/>
    <lineage>
        <taxon>Bacteria</taxon>
        <taxon>Bacillati</taxon>
        <taxon>Bacillota</taxon>
        <taxon>Clostridia</taxon>
        <taxon>Lachnospirales</taxon>
        <taxon>Lachnospiraceae</taxon>
        <taxon>Butyrivibrio</taxon>
    </lineage>
</organism>
<dbReference type="GO" id="GO:0016747">
    <property type="term" value="F:acyltransferase activity, transferring groups other than amino-acyl groups"/>
    <property type="evidence" value="ECO:0007669"/>
    <property type="project" value="InterPro"/>
</dbReference>
<evidence type="ECO:0000259" key="3">
    <source>
        <dbReference type="PROSITE" id="PS51186"/>
    </source>
</evidence>
<accession>A0A1M5ZVE2</accession>
<protein>
    <submittedName>
        <fullName evidence="4">Ribosomal protein S18 acetylase RimI</fullName>
    </submittedName>
</protein>
<dbReference type="RefSeq" id="WP_022757724.1">
    <property type="nucleotide sequence ID" value="NZ_FQXK01000023.1"/>
</dbReference>
<dbReference type="AlphaFoldDB" id="A0A1M5ZVE2"/>
<dbReference type="Gene3D" id="3.40.630.30">
    <property type="match status" value="1"/>
</dbReference>
<name>A0A1M5ZVE2_BUTFI</name>
<evidence type="ECO:0000256" key="1">
    <source>
        <dbReference type="ARBA" id="ARBA00022679"/>
    </source>
</evidence>
<dbReference type="GO" id="GO:0005840">
    <property type="term" value="C:ribosome"/>
    <property type="evidence" value="ECO:0007669"/>
    <property type="project" value="UniProtKB-KW"/>
</dbReference>
<dbReference type="InterPro" id="IPR017255">
    <property type="entry name" value="AcTrfase_GNAT_prd"/>
</dbReference>
<dbReference type="STRING" id="1121131.SAMN02745229_02704"/>
<evidence type="ECO:0000256" key="2">
    <source>
        <dbReference type="ARBA" id="ARBA00023315"/>
    </source>
</evidence>
<dbReference type="PANTHER" id="PTHR43420">
    <property type="entry name" value="ACETYLTRANSFERASE"/>
    <property type="match status" value="1"/>
</dbReference>
<feature type="domain" description="N-acetyltransferase" evidence="3">
    <location>
        <begin position="1"/>
        <end position="146"/>
    </location>
</feature>
<dbReference type="PROSITE" id="PS51186">
    <property type="entry name" value="GNAT"/>
    <property type="match status" value="1"/>
</dbReference>
<reference evidence="5" key="1">
    <citation type="submission" date="2016-11" db="EMBL/GenBank/DDBJ databases">
        <authorList>
            <person name="Varghese N."/>
            <person name="Submissions S."/>
        </authorList>
    </citation>
    <scope>NUCLEOTIDE SEQUENCE [LARGE SCALE GENOMIC DNA]</scope>
    <source>
        <strain evidence="5">DSM 3071</strain>
    </source>
</reference>
<dbReference type="InterPro" id="IPR050680">
    <property type="entry name" value="YpeA/RimI_acetyltransf"/>
</dbReference>
<dbReference type="OrthoDB" id="1821130at2"/>
<keyword evidence="2" id="KW-0012">Acyltransferase</keyword>
<dbReference type="Proteomes" id="UP000184278">
    <property type="component" value="Unassembled WGS sequence"/>
</dbReference>